<comment type="function">
    <text evidence="1">May be involved in environmental stress response.</text>
</comment>
<dbReference type="PANTHER" id="PTHR10634:SF124">
    <property type="entry name" value="ZINC FINGER A20 AND AN1 DOMAIN-CONTAINING STRESS-ASSOCIATED PROTEIN 8-RELATED"/>
    <property type="match status" value="1"/>
</dbReference>
<dbReference type="Proteomes" id="UP001187192">
    <property type="component" value="Unassembled WGS sequence"/>
</dbReference>
<dbReference type="Gramene" id="FCD_00029171-RA">
    <property type="protein sequence ID" value="FCD_00029171-RA:cds"/>
    <property type="gene ID" value="FCD_00029171"/>
</dbReference>
<evidence type="ECO:0000313" key="9">
    <source>
        <dbReference type="Proteomes" id="UP001187192"/>
    </source>
</evidence>
<dbReference type="GO" id="GO:0008270">
    <property type="term" value="F:zinc ion binding"/>
    <property type="evidence" value="ECO:0007669"/>
    <property type="project" value="UniProtKB-KW"/>
</dbReference>
<feature type="domain" description="A20-type" evidence="6">
    <location>
        <begin position="1"/>
        <end position="34"/>
    </location>
</feature>
<evidence type="ECO:0000259" key="6">
    <source>
        <dbReference type="PROSITE" id="PS51036"/>
    </source>
</evidence>
<dbReference type="Gene3D" id="4.10.1110.10">
    <property type="entry name" value="AN1-like Zinc finger"/>
    <property type="match status" value="1"/>
</dbReference>
<dbReference type="GO" id="GO:0003677">
    <property type="term" value="F:DNA binding"/>
    <property type="evidence" value="ECO:0007669"/>
    <property type="project" value="InterPro"/>
</dbReference>
<dbReference type="Pfam" id="PF01428">
    <property type="entry name" value="zf-AN1"/>
    <property type="match status" value="1"/>
</dbReference>
<dbReference type="InterPro" id="IPR000058">
    <property type="entry name" value="Znf_AN1"/>
</dbReference>
<dbReference type="InterPro" id="IPR002653">
    <property type="entry name" value="Znf_A20"/>
</dbReference>
<dbReference type="SMART" id="SM00154">
    <property type="entry name" value="ZnF_AN1"/>
    <property type="match status" value="1"/>
</dbReference>
<evidence type="ECO:0000256" key="3">
    <source>
        <dbReference type="ARBA" id="ARBA00022771"/>
    </source>
</evidence>
<dbReference type="Pfam" id="PF01754">
    <property type="entry name" value="zf-A20"/>
    <property type="match status" value="1"/>
</dbReference>
<dbReference type="PANTHER" id="PTHR10634">
    <property type="entry name" value="AN1-TYPE ZINC FINGER PROTEIN"/>
    <property type="match status" value="1"/>
</dbReference>
<reference evidence="8" key="1">
    <citation type="submission" date="2023-07" db="EMBL/GenBank/DDBJ databases">
        <title>draft genome sequence of fig (Ficus carica).</title>
        <authorList>
            <person name="Takahashi T."/>
            <person name="Nishimura K."/>
        </authorList>
    </citation>
    <scope>NUCLEOTIDE SEQUENCE</scope>
</reference>
<dbReference type="Gramene" id="FCD_00004647-RA">
    <property type="protein sequence ID" value="FCD_00004647-RA:cds"/>
    <property type="gene ID" value="FCD_00004647"/>
</dbReference>
<evidence type="ECO:0000256" key="2">
    <source>
        <dbReference type="ARBA" id="ARBA00022723"/>
    </source>
</evidence>
<evidence type="ECO:0000256" key="1">
    <source>
        <dbReference type="ARBA" id="ARBA00003732"/>
    </source>
</evidence>
<dbReference type="InterPro" id="IPR050652">
    <property type="entry name" value="AN1_A20_ZnFinger"/>
</dbReference>
<organism evidence="8 9">
    <name type="scientific">Ficus carica</name>
    <name type="common">Common fig</name>
    <dbReference type="NCBI Taxonomy" id="3494"/>
    <lineage>
        <taxon>Eukaryota</taxon>
        <taxon>Viridiplantae</taxon>
        <taxon>Streptophyta</taxon>
        <taxon>Embryophyta</taxon>
        <taxon>Tracheophyta</taxon>
        <taxon>Spermatophyta</taxon>
        <taxon>Magnoliopsida</taxon>
        <taxon>eudicotyledons</taxon>
        <taxon>Gunneridae</taxon>
        <taxon>Pentapetalae</taxon>
        <taxon>rosids</taxon>
        <taxon>fabids</taxon>
        <taxon>Rosales</taxon>
        <taxon>Moraceae</taxon>
        <taxon>Ficeae</taxon>
        <taxon>Ficus</taxon>
    </lineage>
</organism>
<dbReference type="AlphaFoldDB" id="A0AA87ZXL6"/>
<sequence length="116" mass="12688">MEPILCASGCGFFGTAENRNMCSKCYNDFLKQEIITKSKSVATVDQPDHASSSPESQHDFLVSEVTAQSGGLTVEKNRCNTCNKKVGLMGFECQCGKLFCGTHRLPEVHACNVDYN</sequence>
<accession>A0AA87ZXL6</accession>
<dbReference type="InterPro" id="IPR035896">
    <property type="entry name" value="AN1-like_Znf"/>
</dbReference>
<gene>
    <name evidence="8" type="ORF">TIFTF001_010111</name>
</gene>
<feature type="domain" description="AN1-type" evidence="7">
    <location>
        <begin position="73"/>
        <end position="116"/>
    </location>
</feature>
<dbReference type="SMART" id="SM00259">
    <property type="entry name" value="ZnF_A20"/>
    <property type="match status" value="1"/>
</dbReference>
<keyword evidence="3 5" id="KW-0863">Zinc-finger</keyword>
<dbReference type="PROSITE" id="PS51039">
    <property type="entry name" value="ZF_AN1"/>
    <property type="match status" value="1"/>
</dbReference>
<protein>
    <submittedName>
        <fullName evidence="8">Uncharacterized protein</fullName>
    </submittedName>
</protein>
<evidence type="ECO:0000259" key="7">
    <source>
        <dbReference type="PROSITE" id="PS51039"/>
    </source>
</evidence>
<keyword evidence="2" id="KW-0479">Metal-binding</keyword>
<dbReference type="Gene3D" id="1.20.5.4770">
    <property type="match status" value="1"/>
</dbReference>
<proteinExistence type="predicted"/>
<keyword evidence="4" id="KW-0862">Zinc</keyword>
<keyword evidence="9" id="KW-1185">Reference proteome</keyword>
<dbReference type="SUPFAM" id="SSF118310">
    <property type="entry name" value="AN1-like Zinc finger"/>
    <property type="match status" value="1"/>
</dbReference>
<dbReference type="EMBL" id="BTGU01000012">
    <property type="protein sequence ID" value="GMN40890.1"/>
    <property type="molecule type" value="Genomic_DNA"/>
</dbReference>
<dbReference type="SUPFAM" id="SSF57716">
    <property type="entry name" value="Glucocorticoid receptor-like (DNA-binding domain)"/>
    <property type="match status" value="1"/>
</dbReference>
<dbReference type="PROSITE" id="PS51036">
    <property type="entry name" value="ZF_A20"/>
    <property type="match status" value="1"/>
</dbReference>
<evidence type="ECO:0000313" key="8">
    <source>
        <dbReference type="EMBL" id="GMN40890.1"/>
    </source>
</evidence>
<evidence type="ECO:0000256" key="5">
    <source>
        <dbReference type="PROSITE-ProRule" id="PRU00449"/>
    </source>
</evidence>
<name>A0AA87ZXL6_FICCA</name>
<comment type="caution">
    <text evidence="8">The sequence shown here is derived from an EMBL/GenBank/DDBJ whole genome shotgun (WGS) entry which is preliminary data.</text>
</comment>
<evidence type="ECO:0000256" key="4">
    <source>
        <dbReference type="ARBA" id="ARBA00022833"/>
    </source>
</evidence>